<comment type="similarity">
    <text evidence="1 4">Belongs to the tRNA pseudouridine synthase TruA family.</text>
</comment>
<evidence type="ECO:0000313" key="7">
    <source>
        <dbReference type="EMBL" id="ESU37415.1"/>
    </source>
</evidence>
<dbReference type="Proteomes" id="UP000018320">
    <property type="component" value="Unassembled WGS sequence"/>
</dbReference>
<keyword evidence="5" id="KW-0812">Transmembrane</keyword>
<protein>
    <recommendedName>
        <fullName evidence="4">tRNA pseudouridine synthase</fullName>
        <ecNumber evidence="4">5.4.99.12</ecNumber>
    </recommendedName>
</protein>
<dbReference type="Pfam" id="PF01416">
    <property type="entry name" value="PseudoU_synth_1"/>
    <property type="match status" value="1"/>
</dbReference>
<keyword evidence="3 4" id="KW-0413">Isomerase</keyword>
<dbReference type="GO" id="GO:0031119">
    <property type="term" value="P:tRNA pseudouridine synthesis"/>
    <property type="evidence" value="ECO:0007669"/>
    <property type="project" value="TreeGrafter"/>
</dbReference>
<dbReference type="EC" id="5.4.99.12" evidence="4"/>
<sequence length="474" mass="53154">MTLLFLIMSNDGIPGFGNGLSITKCGVGSADACEEPAPKQFRPKLVHIAVALGYVGTRYSGSQWQAPSATHPDIRTVEGEIYAAIEAAGILYGRDIKSIGWTRCSRTDRSVSAAMAVFSFFCPGHLDLVQALQPHLPKDISIFGTVRVPPKFSAKMACTSRTYEYMMPLVFLLPSSQEEASEPCQDVQAFFSYLDSPYSAESTETVREACSRLYTAQRHDILDFLRLDDELQKIRTQVRIRASHDSPAVIFDTMLQPFLQQLVTTAFLAKIRAYHNFTEDNVQPSASSRKILSCSVSLSAAFDSQTDTTKDKPAAELYTKVTICGQAFLMYQIRRMMGALVAVLRGWIPASFLYFAFQTRTKHLRISTAPGSYLLLKQPNYEHLLLKKDFTQHGVFVSEDERIKDLAERFKVENIYPEIVRLHKDIIAEGRVQAILDEMEHELCKHGSGWAQSKTLFCDDIRTQADIVSRTITI</sequence>
<dbReference type="SUPFAM" id="SSF55120">
    <property type="entry name" value="Pseudouridine synthase"/>
    <property type="match status" value="1"/>
</dbReference>
<dbReference type="Gene3D" id="3.30.70.580">
    <property type="entry name" value="Pseudouridine synthase I, catalytic domain, N-terminal subdomain"/>
    <property type="match status" value="1"/>
</dbReference>
<evidence type="ECO:0000256" key="3">
    <source>
        <dbReference type="ARBA" id="ARBA00023235"/>
    </source>
</evidence>
<dbReference type="GO" id="GO:0005634">
    <property type="term" value="C:nucleus"/>
    <property type="evidence" value="ECO:0007669"/>
    <property type="project" value="TreeGrafter"/>
</dbReference>
<dbReference type="InterPro" id="IPR020097">
    <property type="entry name" value="PsdUridine_synth_TruA_a/b_dom"/>
</dbReference>
<proteinExistence type="inferred from homology"/>
<dbReference type="EMBL" id="AHGT01000027">
    <property type="protein sequence ID" value="ESU37415.1"/>
    <property type="molecule type" value="Genomic_DNA"/>
</dbReference>
<organism evidence="7 8">
    <name type="scientific">Giardia intestinalis</name>
    <name type="common">Giardia lamblia</name>
    <dbReference type="NCBI Taxonomy" id="5741"/>
    <lineage>
        <taxon>Eukaryota</taxon>
        <taxon>Metamonada</taxon>
        <taxon>Diplomonadida</taxon>
        <taxon>Hexamitidae</taxon>
        <taxon>Giardiinae</taxon>
        <taxon>Giardia</taxon>
    </lineage>
</organism>
<evidence type="ECO:0000256" key="4">
    <source>
        <dbReference type="RuleBase" id="RU003792"/>
    </source>
</evidence>
<accession>V6TKD0</accession>
<dbReference type="GO" id="GO:0003723">
    <property type="term" value="F:RNA binding"/>
    <property type="evidence" value="ECO:0007669"/>
    <property type="project" value="InterPro"/>
</dbReference>
<comment type="catalytic activity">
    <reaction evidence="4">
        <text>uridine(38/39/40) in tRNA = pseudouridine(38/39/40) in tRNA</text>
        <dbReference type="Rhea" id="RHEA:22376"/>
        <dbReference type="Rhea" id="RHEA-COMP:10085"/>
        <dbReference type="Rhea" id="RHEA-COMP:10087"/>
        <dbReference type="ChEBI" id="CHEBI:65314"/>
        <dbReference type="ChEBI" id="CHEBI:65315"/>
        <dbReference type="EC" id="5.4.99.12"/>
    </reaction>
</comment>
<dbReference type="AlphaFoldDB" id="V6TKD0"/>
<dbReference type="VEuPathDB" id="GiardiaDB:QR46_0782"/>
<dbReference type="InterPro" id="IPR020103">
    <property type="entry name" value="PsdUridine_synth_cat_dom_sf"/>
</dbReference>
<keyword evidence="5" id="KW-0472">Membrane</keyword>
<reference evidence="7 8" key="2">
    <citation type="journal article" date="2013" name="Genome Biol. Evol.">
        <title>Genome sequencing of Giardia lamblia genotypes A2 and B isolates (DH and GS) and comparative analysis with the genomes of genotypes A1 and E (WB and Pig).</title>
        <authorList>
            <person name="Adam R.D."/>
            <person name="Dahlstrom E.W."/>
            <person name="Martens C.A."/>
            <person name="Bruno D.P."/>
            <person name="Barbian K.D."/>
            <person name="Ricklefs S.M."/>
            <person name="Hernandez M.M."/>
            <person name="Narla N.P."/>
            <person name="Patel R.B."/>
            <person name="Porcella S.F."/>
            <person name="Nash T.E."/>
        </authorList>
    </citation>
    <scope>NUCLEOTIDE SEQUENCE [LARGE SCALE GENOMIC DNA]</scope>
    <source>
        <strain evidence="7 8">DH</strain>
    </source>
</reference>
<evidence type="ECO:0000256" key="1">
    <source>
        <dbReference type="ARBA" id="ARBA00009375"/>
    </source>
</evidence>
<dbReference type="GO" id="GO:0160147">
    <property type="term" value="F:tRNA pseudouridine(38-40) synthase activity"/>
    <property type="evidence" value="ECO:0007669"/>
    <property type="project" value="UniProtKB-EC"/>
</dbReference>
<reference evidence="8" key="1">
    <citation type="submission" date="2012-02" db="EMBL/GenBank/DDBJ databases">
        <title>Genome sequencing of Giardia lamblia Genotypes A2 and B isolates (DH and GS) and comparative analysis with the genomes of Genotypes A1 and E (WB and Pig).</title>
        <authorList>
            <person name="Adam R."/>
            <person name="Dahlstrom E."/>
            <person name="Martens C."/>
            <person name="Bruno D."/>
            <person name="Barbian K."/>
            <person name="Porcella S.F."/>
            <person name="Nash T."/>
        </authorList>
    </citation>
    <scope>NUCLEOTIDE SEQUENCE</scope>
    <source>
        <strain evidence="8">DH</strain>
    </source>
</reference>
<evidence type="ECO:0000313" key="8">
    <source>
        <dbReference type="Proteomes" id="UP000018320"/>
    </source>
</evidence>
<keyword evidence="2 4" id="KW-0819">tRNA processing</keyword>
<keyword evidence="5" id="KW-1133">Transmembrane helix</keyword>
<feature type="domain" description="Pseudouridine synthase I TruA alpha/beta" evidence="6">
    <location>
        <begin position="275"/>
        <end position="382"/>
    </location>
</feature>
<dbReference type="InterPro" id="IPR001406">
    <property type="entry name" value="PsdUridine_synth_TruA"/>
</dbReference>
<evidence type="ECO:0000259" key="6">
    <source>
        <dbReference type="Pfam" id="PF01416"/>
    </source>
</evidence>
<dbReference type="Gene3D" id="3.30.70.660">
    <property type="entry name" value="Pseudouridine synthase I, catalytic domain, C-terminal subdomain"/>
    <property type="match status" value="1"/>
</dbReference>
<evidence type="ECO:0000256" key="2">
    <source>
        <dbReference type="ARBA" id="ARBA00022694"/>
    </source>
</evidence>
<feature type="transmembrane region" description="Helical" evidence="5">
    <location>
        <begin position="336"/>
        <end position="357"/>
    </location>
</feature>
<dbReference type="PANTHER" id="PTHR11142">
    <property type="entry name" value="PSEUDOURIDYLATE SYNTHASE"/>
    <property type="match status" value="1"/>
</dbReference>
<dbReference type="PANTHER" id="PTHR11142:SF4">
    <property type="entry name" value="PSEUDOURIDYLATE SYNTHASE 1 HOMOLOG"/>
    <property type="match status" value="1"/>
</dbReference>
<evidence type="ECO:0000256" key="5">
    <source>
        <dbReference type="SAM" id="Phobius"/>
    </source>
</evidence>
<dbReference type="VEuPathDB" id="GiardiaDB:GL50581_2418"/>
<dbReference type="VEuPathDB" id="GiardiaDB:GL50803_0028831"/>
<dbReference type="VEuPathDB" id="GiardiaDB:DHA2_151844"/>
<comment type="caution">
    <text evidence="7">The sequence shown here is derived from an EMBL/GenBank/DDBJ whole genome shotgun (WGS) entry which is preliminary data.</text>
</comment>
<gene>
    <name evidence="7" type="ORF">DHA2_151844</name>
</gene>
<dbReference type="InterPro" id="IPR020094">
    <property type="entry name" value="TruA/RsuA/RluB/E/F_N"/>
</dbReference>
<dbReference type="GO" id="GO:1990481">
    <property type="term" value="P:mRNA pseudouridine synthesis"/>
    <property type="evidence" value="ECO:0007669"/>
    <property type="project" value="TreeGrafter"/>
</dbReference>
<name>V6TKD0_GIAIN</name>
<dbReference type="InterPro" id="IPR020095">
    <property type="entry name" value="PsdUridine_synth_TruA_C"/>
</dbReference>